<dbReference type="Proteomes" id="UP000037747">
    <property type="component" value="Unassembled WGS sequence"/>
</dbReference>
<dbReference type="InterPro" id="IPR055768">
    <property type="entry name" value="DUF7344"/>
</dbReference>
<keyword evidence="5" id="KW-1185">Reference proteome</keyword>
<feature type="transmembrane region" description="Helical" evidence="2">
    <location>
        <begin position="208"/>
        <end position="231"/>
    </location>
</feature>
<proteinExistence type="predicted"/>
<evidence type="ECO:0000259" key="3">
    <source>
        <dbReference type="Pfam" id="PF24035"/>
    </source>
</evidence>
<comment type="caution">
    <text evidence="4">The sequence shown here is derived from an EMBL/GenBank/DDBJ whole genome shotgun (WGS) entry which is preliminary data.</text>
</comment>
<feature type="compositionally biased region" description="Basic and acidic residues" evidence="1">
    <location>
        <begin position="61"/>
        <end position="73"/>
    </location>
</feature>
<dbReference type="PATRIC" id="fig|1705389.3.peg.2510"/>
<keyword evidence="2" id="KW-0472">Membrane</keyword>
<evidence type="ECO:0000256" key="1">
    <source>
        <dbReference type="SAM" id="MobiDB-lite"/>
    </source>
</evidence>
<keyword evidence="2" id="KW-0812">Transmembrane</keyword>
<organism evidence="4 5">
    <name type="scientific">Halorubrum tropicale</name>
    <dbReference type="NCBI Taxonomy" id="1765655"/>
    <lineage>
        <taxon>Archaea</taxon>
        <taxon>Methanobacteriati</taxon>
        <taxon>Methanobacteriota</taxon>
        <taxon>Stenosarchaea group</taxon>
        <taxon>Halobacteria</taxon>
        <taxon>Halobacteriales</taxon>
        <taxon>Haloferacaceae</taxon>
        <taxon>Halorubrum</taxon>
    </lineage>
</organism>
<evidence type="ECO:0000313" key="5">
    <source>
        <dbReference type="Proteomes" id="UP000037747"/>
    </source>
</evidence>
<evidence type="ECO:0000313" key="4">
    <source>
        <dbReference type="EMBL" id="KOX96511.1"/>
    </source>
</evidence>
<keyword evidence="2" id="KW-1133">Transmembrane helix</keyword>
<feature type="transmembrane region" description="Helical" evidence="2">
    <location>
        <begin position="183"/>
        <end position="202"/>
    </location>
</feature>
<protein>
    <recommendedName>
        <fullName evidence="3">DUF7344 domain-containing protein</fullName>
    </recommendedName>
</protein>
<evidence type="ECO:0000256" key="2">
    <source>
        <dbReference type="SAM" id="Phobius"/>
    </source>
</evidence>
<dbReference type="AlphaFoldDB" id="A0A0M9ASB5"/>
<reference evidence="4 5" key="1">
    <citation type="submission" date="2015-08" db="EMBL/GenBank/DDBJ databases">
        <title>Genomes of Isolates from Cabo Rojo, PR.</title>
        <authorList>
            <person name="Sanchez-Nieves R.L."/>
            <person name="Montalvo-Rodriguez R."/>
        </authorList>
    </citation>
    <scope>NUCLEOTIDE SEQUENCE [LARGE SCALE GENOMIC DNA]</scope>
    <source>
        <strain evidence="4 5">5</strain>
    </source>
</reference>
<sequence length="249" mass="25745">MDAGARPAGGVEGSPEARDPTDRAGSAGVTDAGSGSAADAERRTARRTGGADDGAVDGGGEPDRDPDAPADGDRVCANELLELLGNRRRRLLWRHLRAEEAAALSDASRRIAAWENGVDPADVDYDQRKSVYTSLRQFHCPKMADAGLVEFDDRDGTVRLTSDLPDELVIEIEPDTANVRRTALGALALATGVVLGAWAAGLPVFGPLSFAGVAFAVAFAAVAAGVVYAVAVRSDHGVSLGDALARVDG</sequence>
<feature type="domain" description="DUF7344" evidence="3">
    <location>
        <begin position="82"/>
        <end position="159"/>
    </location>
</feature>
<dbReference type="Pfam" id="PF24035">
    <property type="entry name" value="DUF7344"/>
    <property type="match status" value="1"/>
</dbReference>
<name>A0A0M9ASB5_9EURY</name>
<feature type="region of interest" description="Disordered" evidence="1">
    <location>
        <begin position="1"/>
        <end position="73"/>
    </location>
</feature>
<accession>A0A0M9ASB5</accession>
<gene>
    <name evidence="4" type="ORF">AMR74_08715</name>
</gene>
<dbReference type="EMBL" id="LIST01000003">
    <property type="protein sequence ID" value="KOX96511.1"/>
    <property type="molecule type" value="Genomic_DNA"/>
</dbReference>